<evidence type="ECO:0000313" key="1">
    <source>
        <dbReference type="EMBL" id="KAK7476462.1"/>
    </source>
</evidence>
<reference evidence="1 2" key="1">
    <citation type="journal article" date="2023" name="Sci. Data">
        <title>Genome assembly of the Korean intertidal mud-creeper Batillaria attramentaria.</title>
        <authorList>
            <person name="Patra A.K."/>
            <person name="Ho P.T."/>
            <person name="Jun S."/>
            <person name="Lee S.J."/>
            <person name="Kim Y."/>
            <person name="Won Y.J."/>
        </authorList>
    </citation>
    <scope>NUCLEOTIDE SEQUENCE [LARGE SCALE GENOMIC DNA]</scope>
    <source>
        <strain evidence="1">Wonlab-2016</strain>
    </source>
</reference>
<feature type="non-terminal residue" evidence="1">
    <location>
        <position position="62"/>
    </location>
</feature>
<evidence type="ECO:0000313" key="2">
    <source>
        <dbReference type="Proteomes" id="UP001519460"/>
    </source>
</evidence>
<protein>
    <submittedName>
        <fullName evidence="1">Uncharacterized protein</fullName>
    </submittedName>
</protein>
<accession>A0ABD0JPQ3</accession>
<dbReference type="EMBL" id="JACVVK020000375">
    <property type="protein sequence ID" value="KAK7476462.1"/>
    <property type="molecule type" value="Genomic_DNA"/>
</dbReference>
<sequence length="62" mass="7004">DQAPYRWLNSCRSQLTPSASCIDHRAVAPQWQEQQPARRPRLGYRAGVHVPSRGWTEGSADT</sequence>
<keyword evidence="2" id="KW-1185">Reference proteome</keyword>
<dbReference type="AlphaFoldDB" id="A0ABD0JPQ3"/>
<feature type="non-terminal residue" evidence="1">
    <location>
        <position position="1"/>
    </location>
</feature>
<organism evidence="1 2">
    <name type="scientific">Batillaria attramentaria</name>
    <dbReference type="NCBI Taxonomy" id="370345"/>
    <lineage>
        <taxon>Eukaryota</taxon>
        <taxon>Metazoa</taxon>
        <taxon>Spiralia</taxon>
        <taxon>Lophotrochozoa</taxon>
        <taxon>Mollusca</taxon>
        <taxon>Gastropoda</taxon>
        <taxon>Caenogastropoda</taxon>
        <taxon>Sorbeoconcha</taxon>
        <taxon>Cerithioidea</taxon>
        <taxon>Batillariidae</taxon>
        <taxon>Batillaria</taxon>
    </lineage>
</organism>
<name>A0ABD0JPQ3_9CAEN</name>
<gene>
    <name evidence="1" type="ORF">BaRGS_00032297</name>
</gene>
<comment type="caution">
    <text evidence="1">The sequence shown here is derived from an EMBL/GenBank/DDBJ whole genome shotgun (WGS) entry which is preliminary data.</text>
</comment>
<proteinExistence type="predicted"/>
<dbReference type="Proteomes" id="UP001519460">
    <property type="component" value="Unassembled WGS sequence"/>
</dbReference>